<gene>
    <name evidence="1" type="ORF">GTN30_04825</name>
</gene>
<proteinExistence type="predicted"/>
<dbReference type="EMBL" id="CP047363">
    <property type="protein sequence ID" value="QIH77987.1"/>
    <property type="molecule type" value="Genomic_DNA"/>
</dbReference>
<dbReference type="RefSeq" id="WP_164953258.1">
    <property type="nucleotide sequence ID" value="NZ_CP047363.1"/>
</dbReference>
<name>A0AAE6X1I7_9STAP</name>
<accession>A0AAE6X1I7</accession>
<reference evidence="1" key="1">
    <citation type="journal article" date="2020" name="Antimicrob. Agents Chemother.">
        <title>The novel macrolide resistance genes mef(D), msr(F) and msr(H) are present on resistance islands in Macrococcus canis, Macrococcus caseolyticus and Staphylococcus aureus.</title>
        <authorList>
            <person name="Schwendener S."/>
            <person name="Dona V."/>
            <person name="Perreten V."/>
        </authorList>
    </citation>
    <scope>NUCLEOTIDE SEQUENCE</scope>
    <source>
        <strain evidence="1">Epi0076A</strain>
    </source>
</reference>
<evidence type="ECO:0000313" key="2">
    <source>
        <dbReference type="Proteomes" id="UP000501122"/>
    </source>
</evidence>
<dbReference type="Proteomes" id="UP000501122">
    <property type="component" value="Chromosome"/>
</dbReference>
<organism evidence="1 2">
    <name type="scientific">Macrococcoides canis</name>
    <dbReference type="NCBI Taxonomy" id="1855823"/>
    <lineage>
        <taxon>Bacteria</taxon>
        <taxon>Bacillati</taxon>
        <taxon>Bacillota</taxon>
        <taxon>Bacilli</taxon>
        <taxon>Bacillales</taxon>
        <taxon>Staphylococcaceae</taxon>
        <taxon>Macrococcoides</taxon>
    </lineage>
</organism>
<sequence>MMDLMITLAANIGELSTIKQKNVMNQKSKIDELFPDGVSVDVNHERVSFSFKNIDIATLSDEKFNNNVSELFKIILNSLLIEKFVFLEIFLTDILNKEISYESKLNRLKQIDSHFLGVGNEYRYNDDTFEIRFRYEPNYTVINHGNVYKTHVLGLKHGTYSLVSLNEMLFNAMRKLKTLDDRLLENYIQENE</sequence>
<dbReference type="AlphaFoldDB" id="A0AAE6X1I7"/>
<protein>
    <submittedName>
        <fullName evidence="1">Uncharacterized protein</fullName>
    </submittedName>
</protein>
<evidence type="ECO:0000313" key="1">
    <source>
        <dbReference type="EMBL" id="QIH77987.1"/>
    </source>
</evidence>